<dbReference type="Proteomes" id="UP000536179">
    <property type="component" value="Unassembled WGS sequence"/>
</dbReference>
<evidence type="ECO:0000313" key="1">
    <source>
        <dbReference type="EMBL" id="MBB3207106.1"/>
    </source>
</evidence>
<dbReference type="Pfam" id="PF05990">
    <property type="entry name" value="DUF900"/>
    <property type="match status" value="1"/>
</dbReference>
<organism evidence="1 2">
    <name type="scientific">Aporhodopirellula rubra</name>
    <dbReference type="NCBI Taxonomy" id="980271"/>
    <lineage>
        <taxon>Bacteria</taxon>
        <taxon>Pseudomonadati</taxon>
        <taxon>Planctomycetota</taxon>
        <taxon>Planctomycetia</taxon>
        <taxon>Pirellulales</taxon>
        <taxon>Pirellulaceae</taxon>
        <taxon>Aporhodopirellula</taxon>
    </lineage>
</organism>
<protein>
    <submittedName>
        <fullName evidence="1">Pimeloyl-ACP methyl ester carboxylesterase</fullName>
    </submittedName>
</protein>
<gene>
    <name evidence="1" type="ORF">FHS27_002925</name>
</gene>
<dbReference type="PANTHER" id="PTHR37946">
    <property type="entry name" value="SLL1969 PROTEIN"/>
    <property type="match status" value="1"/>
</dbReference>
<dbReference type="SUPFAM" id="SSF53474">
    <property type="entry name" value="alpha/beta-Hydrolases"/>
    <property type="match status" value="1"/>
</dbReference>
<dbReference type="RefSeq" id="WP_184305495.1">
    <property type="nucleotide sequence ID" value="NZ_JACHXU010000009.1"/>
</dbReference>
<comment type="caution">
    <text evidence="1">The sequence shown here is derived from an EMBL/GenBank/DDBJ whole genome shotgun (WGS) entry which is preliminary data.</text>
</comment>
<dbReference type="InterPro" id="IPR010297">
    <property type="entry name" value="DUF900_hydrolase"/>
</dbReference>
<name>A0A7W5DYY8_9BACT</name>
<reference evidence="1 2" key="1">
    <citation type="submission" date="2020-08" db="EMBL/GenBank/DDBJ databases">
        <title>Genomic Encyclopedia of Type Strains, Phase III (KMG-III): the genomes of soil and plant-associated and newly described type strains.</title>
        <authorList>
            <person name="Whitman W."/>
        </authorList>
    </citation>
    <scope>NUCLEOTIDE SEQUENCE [LARGE SCALE GENOMIC DNA]</scope>
    <source>
        <strain evidence="1 2">CECT 8075</strain>
    </source>
</reference>
<dbReference type="Gene3D" id="3.40.50.1820">
    <property type="entry name" value="alpha/beta hydrolase"/>
    <property type="match status" value="1"/>
</dbReference>
<dbReference type="PANTHER" id="PTHR37946:SF1">
    <property type="entry name" value="SLL1969 PROTEIN"/>
    <property type="match status" value="1"/>
</dbReference>
<sequence length="255" mass="28231">MSKFSDWRVDNASMAAFSSNVSVVPRAPNIASHEMVLTIPGFLAGRGSMERVGDSLRQAGFRWRHWDYASLRGSLIEHAHRLSRDLHELAECTKISRIHFVTHSMGSVIARAAIHESQLETRFSPKCGRIVMMAPPNAGSKLTRIPLGPFAPWFPQLRELSESPDSYVRRLPPLQLMPVGVIAAEQDFVVAPEATHLSGEQDHATLPTTHQALISAPEAIEMSIRFLRSERLTAAPATIRFPHVAQRRPVHSAAA</sequence>
<dbReference type="AlphaFoldDB" id="A0A7W5DYY8"/>
<dbReference type="EMBL" id="JACHXU010000009">
    <property type="protein sequence ID" value="MBB3207106.1"/>
    <property type="molecule type" value="Genomic_DNA"/>
</dbReference>
<accession>A0A7W5DYY8</accession>
<proteinExistence type="predicted"/>
<dbReference type="InterPro" id="IPR029058">
    <property type="entry name" value="AB_hydrolase_fold"/>
</dbReference>
<evidence type="ECO:0000313" key="2">
    <source>
        <dbReference type="Proteomes" id="UP000536179"/>
    </source>
</evidence>
<keyword evidence="2" id="KW-1185">Reference proteome</keyword>